<dbReference type="SMART" id="SM00062">
    <property type="entry name" value="PBPb"/>
    <property type="match status" value="1"/>
</dbReference>
<keyword evidence="1" id="KW-0732">Signal</keyword>
<dbReference type="InterPro" id="IPR001638">
    <property type="entry name" value="Solute-binding_3/MltF_N"/>
</dbReference>
<sequence length="253" mass="27077">MRNPPGLTRRSCLSGLTLSLLGGCQVARADGALRIGSSPTGVPFSFVDPWSNAFTGAMIEVADATIARMHMQATYEIIPFSALIPSLLAGKIDLIAAALLRTAARERVAAFSQPLMRYSGGVVLPARSRLAVHRLEDLRGHRVGAQVGTVFIDQLAKAGVREVVTYDGLADILRDLANGRIAAGYGDAPILAYQLRVGPERPLRLAREFAPPARLDLCFVTRVGDPLLDRVNAAITELGPKTLGAVARKWEIS</sequence>
<dbReference type="PROSITE" id="PS51257">
    <property type="entry name" value="PROKAR_LIPOPROTEIN"/>
    <property type="match status" value="1"/>
</dbReference>
<dbReference type="PANTHER" id="PTHR35936:SF17">
    <property type="entry name" value="ARGININE-BINDING EXTRACELLULAR PROTEIN ARTP"/>
    <property type="match status" value="1"/>
</dbReference>
<gene>
    <name evidence="3" type="ORF">MTR62_05545</name>
</gene>
<dbReference type="CDD" id="cd13530">
    <property type="entry name" value="PBP2_peptides_like"/>
    <property type="match status" value="1"/>
</dbReference>
<accession>A0ABT0BAS6</accession>
<protein>
    <submittedName>
        <fullName evidence="3">ABC transporter substrate-binding protein</fullName>
    </submittedName>
</protein>
<dbReference type="RefSeq" id="WP_244017810.1">
    <property type="nucleotide sequence ID" value="NZ_JALHLF010000012.1"/>
</dbReference>
<evidence type="ECO:0000313" key="3">
    <source>
        <dbReference type="EMBL" id="MCJ2182165.1"/>
    </source>
</evidence>
<organism evidence="3 4">
    <name type="scientific">Novosphingobium organovorum</name>
    <dbReference type="NCBI Taxonomy" id="2930092"/>
    <lineage>
        <taxon>Bacteria</taxon>
        <taxon>Pseudomonadati</taxon>
        <taxon>Pseudomonadota</taxon>
        <taxon>Alphaproteobacteria</taxon>
        <taxon>Sphingomonadales</taxon>
        <taxon>Sphingomonadaceae</taxon>
        <taxon>Novosphingobium</taxon>
    </lineage>
</organism>
<evidence type="ECO:0000256" key="1">
    <source>
        <dbReference type="ARBA" id="ARBA00022729"/>
    </source>
</evidence>
<keyword evidence="4" id="KW-1185">Reference proteome</keyword>
<reference evidence="3" key="1">
    <citation type="submission" date="2022-03" db="EMBL/GenBank/DDBJ databases">
        <title>Identification of a novel bacterium isolated from mangrove sediments.</title>
        <authorList>
            <person name="Pan X."/>
        </authorList>
    </citation>
    <scope>NUCLEOTIDE SEQUENCE</scope>
    <source>
        <strain evidence="3">B1949</strain>
    </source>
</reference>
<feature type="domain" description="Solute-binding protein family 3/N-terminal" evidence="2">
    <location>
        <begin position="32"/>
        <end position="246"/>
    </location>
</feature>
<dbReference type="PANTHER" id="PTHR35936">
    <property type="entry name" value="MEMBRANE-BOUND LYTIC MUREIN TRANSGLYCOSYLASE F"/>
    <property type="match status" value="1"/>
</dbReference>
<dbReference type="Gene3D" id="3.40.190.10">
    <property type="entry name" value="Periplasmic binding protein-like II"/>
    <property type="match status" value="2"/>
</dbReference>
<dbReference type="EMBL" id="JALHLF010000012">
    <property type="protein sequence ID" value="MCJ2182165.1"/>
    <property type="molecule type" value="Genomic_DNA"/>
</dbReference>
<dbReference type="Proteomes" id="UP001162881">
    <property type="component" value="Unassembled WGS sequence"/>
</dbReference>
<proteinExistence type="predicted"/>
<comment type="caution">
    <text evidence="3">The sequence shown here is derived from an EMBL/GenBank/DDBJ whole genome shotgun (WGS) entry which is preliminary data.</text>
</comment>
<evidence type="ECO:0000259" key="2">
    <source>
        <dbReference type="SMART" id="SM00062"/>
    </source>
</evidence>
<name>A0ABT0BAS6_9SPHN</name>
<dbReference type="SUPFAM" id="SSF53850">
    <property type="entry name" value="Periplasmic binding protein-like II"/>
    <property type="match status" value="1"/>
</dbReference>
<evidence type="ECO:0000313" key="4">
    <source>
        <dbReference type="Proteomes" id="UP001162881"/>
    </source>
</evidence>
<dbReference type="Pfam" id="PF00497">
    <property type="entry name" value="SBP_bac_3"/>
    <property type="match status" value="1"/>
</dbReference>